<comment type="caution">
    <text evidence="2">The sequence shown here is derived from an EMBL/GenBank/DDBJ whole genome shotgun (WGS) entry which is preliminary data.</text>
</comment>
<sequence>MEKNNATFFSIIIPTYQRAHLLSGVIRSVLSQSFSKFELLIIDDGSKDNTESIIKALDDPRIQYHYKNNGGVSSARNYGAGLAKGRYLIFLDSDDLLHEGALLNYYSHGKINSELILFSGYKRRSTEKIRSILPSNISEISSIPGTFALPKQHFISSGGYDEKIKYSENTELLFRIRKLNFHHKIVKFYSIIYNESPNGESKNIFNKIESLSYILEKHDSTLTEKVKFLYHQIIGVNYLKISNYDLAFIHFQQCVKYQPFNIKGYARLMQTFYLSIF</sequence>
<dbReference type="RefSeq" id="WP_018475128.1">
    <property type="nucleotide sequence ID" value="NZ_BMWX01000001.1"/>
</dbReference>
<accession>A0A918PKH9</accession>
<dbReference type="SUPFAM" id="SSF53448">
    <property type="entry name" value="Nucleotide-diphospho-sugar transferases"/>
    <property type="match status" value="1"/>
</dbReference>
<keyword evidence="3" id="KW-1185">Reference proteome</keyword>
<dbReference type="PANTHER" id="PTHR22916">
    <property type="entry name" value="GLYCOSYLTRANSFERASE"/>
    <property type="match status" value="1"/>
</dbReference>
<evidence type="ECO:0000313" key="3">
    <source>
        <dbReference type="Proteomes" id="UP000619457"/>
    </source>
</evidence>
<dbReference type="Pfam" id="PF00535">
    <property type="entry name" value="Glycos_transf_2"/>
    <property type="match status" value="1"/>
</dbReference>
<dbReference type="Proteomes" id="UP000619457">
    <property type="component" value="Unassembled WGS sequence"/>
</dbReference>
<protein>
    <submittedName>
        <fullName evidence="2">Glycosyl transferase</fullName>
    </submittedName>
</protein>
<reference evidence="2" key="2">
    <citation type="submission" date="2020-09" db="EMBL/GenBank/DDBJ databases">
        <authorList>
            <person name="Sun Q."/>
            <person name="Kim S."/>
        </authorList>
    </citation>
    <scope>NUCLEOTIDE SEQUENCE</scope>
    <source>
        <strain evidence="2">KCTC 12368</strain>
    </source>
</reference>
<evidence type="ECO:0000259" key="1">
    <source>
        <dbReference type="Pfam" id="PF00535"/>
    </source>
</evidence>
<keyword evidence="2" id="KW-0808">Transferase</keyword>
<proteinExistence type="predicted"/>
<dbReference type="PANTHER" id="PTHR22916:SF3">
    <property type="entry name" value="UDP-GLCNAC:BETAGAL BETA-1,3-N-ACETYLGLUCOSAMINYLTRANSFERASE-LIKE PROTEIN 1"/>
    <property type="match status" value="1"/>
</dbReference>
<evidence type="ECO:0000313" key="2">
    <source>
        <dbReference type="EMBL" id="GGZ12819.1"/>
    </source>
</evidence>
<dbReference type="InterPro" id="IPR001173">
    <property type="entry name" value="Glyco_trans_2-like"/>
</dbReference>
<gene>
    <name evidence="2" type="ORF">GCM10007049_00650</name>
</gene>
<feature type="domain" description="Glycosyltransferase 2-like" evidence="1">
    <location>
        <begin position="10"/>
        <end position="106"/>
    </location>
</feature>
<organism evidence="2 3">
    <name type="scientific">Echinicola pacifica</name>
    <dbReference type="NCBI Taxonomy" id="346377"/>
    <lineage>
        <taxon>Bacteria</taxon>
        <taxon>Pseudomonadati</taxon>
        <taxon>Bacteroidota</taxon>
        <taxon>Cytophagia</taxon>
        <taxon>Cytophagales</taxon>
        <taxon>Cyclobacteriaceae</taxon>
        <taxon>Echinicola</taxon>
    </lineage>
</organism>
<dbReference type="Gene3D" id="3.90.550.10">
    <property type="entry name" value="Spore Coat Polysaccharide Biosynthesis Protein SpsA, Chain A"/>
    <property type="match status" value="1"/>
</dbReference>
<dbReference type="InterPro" id="IPR029044">
    <property type="entry name" value="Nucleotide-diphossugar_trans"/>
</dbReference>
<name>A0A918PKH9_9BACT</name>
<reference evidence="2" key="1">
    <citation type="journal article" date="2014" name="Int. J. Syst. Evol. Microbiol.">
        <title>Complete genome sequence of Corynebacterium casei LMG S-19264T (=DSM 44701T), isolated from a smear-ripened cheese.</title>
        <authorList>
            <consortium name="US DOE Joint Genome Institute (JGI-PGF)"/>
            <person name="Walter F."/>
            <person name="Albersmeier A."/>
            <person name="Kalinowski J."/>
            <person name="Ruckert C."/>
        </authorList>
    </citation>
    <scope>NUCLEOTIDE SEQUENCE</scope>
    <source>
        <strain evidence="2">KCTC 12368</strain>
    </source>
</reference>
<dbReference type="CDD" id="cd00761">
    <property type="entry name" value="Glyco_tranf_GTA_type"/>
    <property type="match status" value="1"/>
</dbReference>
<dbReference type="EMBL" id="BMWX01000001">
    <property type="protein sequence ID" value="GGZ12819.1"/>
    <property type="molecule type" value="Genomic_DNA"/>
</dbReference>
<dbReference type="AlphaFoldDB" id="A0A918PKH9"/>
<dbReference type="GO" id="GO:0016758">
    <property type="term" value="F:hexosyltransferase activity"/>
    <property type="evidence" value="ECO:0007669"/>
    <property type="project" value="UniProtKB-ARBA"/>
</dbReference>